<accession>A0A1I0QRA3</accession>
<evidence type="ECO:0000313" key="3">
    <source>
        <dbReference type="Proteomes" id="UP000199167"/>
    </source>
</evidence>
<reference evidence="2 3" key="1">
    <citation type="submission" date="2016-10" db="EMBL/GenBank/DDBJ databases">
        <authorList>
            <person name="de Groot N.N."/>
        </authorList>
    </citation>
    <scope>NUCLEOTIDE SEQUENCE [LARGE SCALE GENOMIC DNA]</scope>
    <source>
        <strain evidence="2 3">DSM 17925</strain>
    </source>
</reference>
<sequence>MTGLAAHFASVHVFAWGFSAIVGLMIGTYFARRDVATGTGVLILALLTWSMLIGLLPLINNALQPEGLTGVFSGRGFAQFLVDAAPQAIFSEAPAHRNEVLFSAGIGAVIFALAGLVASVVMRGDIDD</sequence>
<feature type="transmembrane region" description="Helical" evidence="1">
    <location>
        <begin position="100"/>
        <end position="122"/>
    </location>
</feature>
<keyword evidence="1" id="KW-0812">Transmembrane</keyword>
<feature type="transmembrane region" description="Helical" evidence="1">
    <location>
        <begin position="6"/>
        <end position="29"/>
    </location>
</feature>
<dbReference type="AlphaFoldDB" id="A0A1I0QRA3"/>
<keyword evidence="1" id="KW-1133">Transmembrane helix</keyword>
<name>A0A1I0QRA3_9RHOB</name>
<protein>
    <submittedName>
        <fullName evidence="2">Uncharacterized protein</fullName>
    </submittedName>
</protein>
<dbReference type="STRING" id="364200.SAMN04488515_2100"/>
<gene>
    <name evidence="2" type="ORF">SAMN04488515_2100</name>
</gene>
<dbReference type="Proteomes" id="UP000199167">
    <property type="component" value="Unassembled WGS sequence"/>
</dbReference>
<dbReference type="RefSeq" id="WP_089993654.1">
    <property type="nucleotide sequence ID" value="NZ_FOIZ01000001.1"/>
</dbReference>
<feature type="transmembrane region" description="Helical" evidence="1">
    <location>
        <begin position="41"/>
        <end position="59"/>
    </location>
</feature>
<keyword evidence="3" id="KW-1185">Reference proteome</keyword>
<proteinExistence type="predicted"/>
<keyword evidence="1" id="KW-0472">Membrane</keyword>
<dbReference type="EMBL" id="FOIZ01000001">
    <property type="protein sequence ID" value="SEW29705.1"/>
    <property type="molecule type" value="Genomic_DNA"/>
</dbReference>
<organism evidence="2 3">
    <name type="scientific">Cognatiyoonia koreensis</name>
    <dbReference type="NCBI Taxonomy" id="364200"/>
    <lineage>
        <taxon>Bacteria</taxon>
        <taxon>Pseudomonadati</taxon>
        <taxon>Pseudomonadota</taxon>
        <taxon>Alphaproteobacteria</taxon>
        <taxon>Rhodobacterales</taxon>
        <taxon>Paracoccaceae</taxon>
        <taxon>Cognatiyoonia</taxon>
    </lineage>
</organism>
<evidence type="ECO:0000313" key="2">
    <source>
        <dbReference type="EMBL" id="SEW29705.1"/>
    </source>
</evidence>
<evidence type="ECO:0000256" key="1">
    <source>
        <dbReference type="SAM" id="Phobius"/>
    </source>
</evidence>